<gene>
    <name evidence="4" type="ORF">BJ994_001007</name>
</gene>
<feature type="compositionally biased region" description="Basic and acidic residues" evidence="1">
    <location>
        <begin position="355"/>
        <end position="364"/>
    </location>
</feature>
<dbReference type="RefSeq" id="WP_167992143.1">
    <property type="nucleotide sequence ID" value="NZ_JAATJL010000001.1"/>
</dbReference>
<keyword evidence="2" id="KW-0472">Membrane</keyword>
<dbReference type="InterPro" id="IPR029447">
    <property type="entry name" value="DUF4439"/>
</dbReference>
<evidence type="ECO:0000313" key="5">
    <source>
        <dbReference type="Proteomes" id="UP000547458"/>
    </source>
</evidence>
<evidence type="ECO:0000313" key="4">
    <source>
        <dbReference type="EMBL" id="NJC21931.1"/>
    </source>
</evidence>
<feature type="region of interest" description="Disordered" evidence="1">
    <location>
        <begin position="333"/>
        <end position="364"/>
    </location>
</feature>
<sequence>MKPSAAAAARSETPGNGGGGALRRMLRGVLLILVLVLVAGIGLVIGRESPGPQLSASQQALANSATSADDLAAAARSIAGSATGDEAESYSMLAELLELHAAALRPAASAYPTRSPDASPITEPAAGSPSAVAEPKTAPEFLADLTASFTAAFDAAATVEAGAARLLASVGTSQWLQARSLAKGLDVEVPPAPVADVEYDDDAPSCAQDATFEADADLNGTRSAVLAEHRTAYAYQVVAARSAEPQPYLSGVAGHESAAAVGSAILADRCVAEPLPAGAYALDRTFLADPDAALQNLELALVGTYADLVGVSAPGAARDWALTRLTETAQRSAGAAEGAAGLGKFPGIHPSLHPKRPEVVADAD</sequence>
<name>A0A846RUI4_9MICC</name>
<comment type="caution">
    <text evidence="4">The sequence shown here is derived from an EMBL/GenBank/DDBJ whole genome shotgun (WGS) entry which is preliminary data.</text>
</comment>
<keyword evidence="5" id="KW-1185">Reference proteome</keyword>
<dbReference type="Gene3D" id="1.20.1260.10">
    <property type="match status" value="1"/>
</dbReference>
<evidence type="ECO:0000259" key="3">
    <source>
        <dbReference type="Pfam" id="PF14530"/>
    </source>
</evidence>
<dbReference type="AlphaFoldDB" id="A0A846RUI4"/>
<feature type="region of interest" description="Disordered" evidence="1">
    <location>
        <begin position="110"/>
        <end position="133"/>
    </location>
</feature>
<dbReference type="EMBL" id="JAATJL010000001">
    <property type="protein sequence ID" value="NJC21931.1"/>
    <property type="molecule type" value="Genomic_DNA"/>
</dbReference>
<accession>A0A846RUI4</accession>
<evidence type="ECO:0000256" key="2">
    <source>
        <dbReference type="SAM" id="Phobius"/>
    </source>
</evidence>
<feature type="domain" description="DUF4439" evidence="3">
    <location>
        <begin position="222"/>
        <end position="348"/>
    </location>
</feature>
<keyword evidence="2" id="KW-0812">Transmembrane</keyword>
<dbReference type="Proteomes" id="UP000547458">
    <property type="component" value="Unassembled WGS sequence"/>
</dbReference>
<dbReference type="Pfam" id="PF14530">
    <property type="entry name" value="DUF4439"/>
    <property type="match status" value="1"/>
</dbReference>
<feature type="compositionally biased region" description="Low complexity" evidence="1">
    <location>
        <begin position="333"/>
        <end position="343"/>
    </location>
</feature>
<dbReference type="SUPFAM" id="SSF47240">
    <property type="entry name" value="Ferritin-like"/>
    <property type="match status" value="1"/>
</dbReference>
<protein>
    <recommendedName>
        <fullName evidence="3">DUF4439 domain-containing protein</fullName>
    </recommendedName>
</protein>
<dbReference type="InterPro" id="IPR012347">
    <property type="entry name" value="Ferritin-like"/>
</dbReference>
<evidence type="ECO:0000256" key="1">
    <source>
        <dbReference type="SAM" id="MobiDB-lite"/>
    </source>
</evidence>
<keyword evidence="2" id="KW-1133">Transmembrane helix</keyword>
<dbReference type="InterPro" id="IPR009078">
    <property type="entry name" value="Ferritin-like_SF"/>
</dbReference>
<reference evidence="4 5" key="1">
    <citation type="submission" date="2020-03" db="EMBL/GenBank/DDBJ databases">
        <title>Sequencing the genomes of 1000 actinobacteria strains.</title>
        <authorList>
            <person name="Klenk H.-P."/>
        </authorList>
    </citation>
    <scope>NUCLEOTIDE SEQUENCE [LARGE SCALE GENOMIC DNA]</scope>
    <source>
        <strain evidence="4 5">DSM 16403</strain>
    </source>
</reference>
<feature type="transmembrane region" description="Helical" evidence="2">
    <location>
        <begin position="28"/>
        <end position="46"/>
    </location>
</feature>
<organism evidence="4 5">
    <name type="scientific">Arthrobacter pigmenti</name>
    <dbReference type="NCBI Taxonomy" id="271432"/>
    <lineage>
        <taxon>Bacteria</taxon>
        <taxon>Bacillati</taxon>
        <taxon>Actinomycetota</taxon>
        <taxon>Actinomycetes</taxon>
        <taxon>Micrococcales</taxon>
        <taxon>Micrococcaceae</taxon>
        <taxon>Arthrobacter</taxon>
    </lineage>
</organism>
<proteinExistence type="predicted"/>